<protein>
    <recommendedName>
        <fullName evidence="12">DNA 3'-5' helicase</fullName>
        <ecNumber evidence="12">5.6.2.4</ecNumber>
    </recommendedName>
</protein>
<feature type="domain" description="UvrD-like helicase ATP-binding" evidence="15">
    <location>
        <begin position="1"/>
        <end position="453"/>
    </location>
</feature>
<evidence type="ECO:0000256" key="6">
    <source>
        <dbReference type="ARBA" id="ARBA00022839"/>
    </source>
</evidence>
<sequence length="1015" mass="120553">MDKIKNIALISAAGSGKTHALTKRFLLLFLHKNNYPLESIYAITFTNAAAFEMKIRILRYLDVLSTGVATKEQEKDVWEYFCKIFSENEIREIARKKRDYLLNNLSSLNVSTFHSMFASFLSVIPFEAGILPEYRIVDEIKEKMLLEEAIEKYLLRARQDRKSAEILLEHISLEEEMAKKSLSKYYEQFKPYIGNLKELSEEKEIWTEKTSQYEIEVIDALREFINFIRRNIEATYTEKGEIHYHWKGFLKKVEEFIAERKYEKLKPLLEYFIKEDGGDKKYINDFRERLDDPQEYERKVSLIRKMIIEYLGALSNKEIIINFRPFIEIYEIFQEEKRKKNIITFSDIEDCIFYAFKNNPEVDYLYFKLGAEIKHLMIDEFQDTSYKQIDILFPILDEITSYNPEEKSLFYVGDPHQAIFRWREGAPELFDELKEKYKEKITEERLEKNYRTKVEIIDFVNKILNKDDKPDPKNKRGWLRIEELGEFLSEEGKEVIMNRVVEIIKELKKNGYQERDIAILTRTNKFASQIAGLLSKNNIPSLSRSRASIMDEPDVQFIIQLLKFLDNPEDDFSLFHILTSEVFNLDEEFIRGLKKRKTLYLSLKDFYPELYPTKKIEELLSRVYFLNPYQIIFNICKSLNLKISYPIASLLDSAIDYMEDGFGSLSDFIKYLEHYGTAIEVKEAQIEGVRIMTIHRAKGLEFEVVILPETNFNLREEDRDLIFSYTDKARPEKIYLREYGKYLPGLKEKERELQMIDELNLLYVALTRAKTGIYMLGFKRKKGNAGFWMETIKERLNGKSLPFDEITVKESPVVEKEPERLYSLKGEEELLVREERELVSPTERGIEIIEPSRRRGMRFGDFVHKALSQIEWLDGLNIDETIEGIVDFVKRTYCKDEDEVREVEKRLKEILKETLTDPDLHLLFYRDGQNRTCKNELNLYYERGNADVSAHLDRVIFEAERITIIDYKMGREKEDYHTQLMMYKQGVQKIYPKYEVFTYLLYLEAERGRKLRPEI</sequence>
<evidence type="ECO:0000259" key="16">
    <source>
        <dbReference type="PROSITE" id="PS51217"/>
    </source>
</evidence>
<reference evidence="17" key="1">
    <citation type="journal article" date="2020" name="mSystems">
        <title>Genome- and Community-Level Interaction Insights into Carbon Utilization and Element Cycling Functions of Hydrothermarchaeota in Hydrothermal Sediment.</title>
        <authorList>
            <person name="Zhou Z."/>
            <person name="Liu Y."/>
            <person name="Xu W."/>
            <person name="Pan J."/>
            <person name="Luo Z.H."/>
            <person name="Li M."/>
        </authorList>
    </citation>
    <scope>NUCLEOTIDE SEQUENCE [LARGE SCALE GENOMIC DNA]</scope>
    <source>
        <strain evidence="17">SpSt-774</strain>
    </source>
</reference>
<evidence type="ECO:0000256" key="7">
    <source>
        <dbReference type="ARBA" id="ARBA00022840"/>
    </source>
</evidence>
<dbReference type="PANTHER" id="PTHR11070:SF2">
    <property type="entry name" value="ATP-DEPENDENT DNA HELICASE SRS2"/>
    <property type="match status" value="1"/>
</dbReference>
<evidence type="ECO:0000256" key="13">
    <source>
        <dbReference type="ARBA" id="ARBA00048988"/>
    </source>
</evidence>
<dbReference type="InterPro" id="IPR038726">
    <property type="entry name" value="PDDEXK_AddAB-type"/>
</dbReference>
<dbReference type="InterPro" id="IPR011604">
    <property type="entry name" value="PDDEXK-like_dom_sf"/>
</dbReference>
<evidence type="ECO:0000313" key="17">
    <source>
        <dbReference type="EMBL" id="HGV98508.1"/>
    </source>
</evidence>
<evidence type="ECO:0000256" key="4">
    <source>
        <dbReference type="ARBA" id="ARBA00022801"/>
    </source>
</evidence>
<comment type="catalytic activity">
    <reaction evidence="11">
        <text>Couples ATP hydrolysis with the unwinding of duplex DNA by translocating in the 3'-5' direction.</text>
        <dbReference type="EC" id="5.6.2.4"/>
    </reaction>
</comment>
<dbReference type="Gene3D" id="3.40.50.300">
    <property type="entry name" value="P-loop containing nucleotide triphosphate hydrolases"/>
    <property type="match status" value="4"/>
</dbReference>
<dbReference type="GO" id="GO:0005829">
    <property type="term" value="C:cytosol"/>
    <property type="evidence" value="ECO:0007669"/>
    <property type="project" value="TreeGrafter"/>
</dbReference>
<keyword evidence="5 14" id="KW-0347">Helicase</keyword>
<keyword evidence="6" id="KW-0269">Exonuclease</keyword>
<evidence type="ECO:0000256" key="8">
    <source>
        <dbReference type="ARBA" id="ARBA00023125"/>
    </source>
</evidence>
<keyword evidence="2 14" id="KW-0547">Nucleotide-binding</keyword>
<dbReference type="SUPFAM" id="SSF52980">
    <property type="entry name" value="Restriction endonuclease-like"/>
    <property type="match status" value="1"/>
</dbReference>
<feature type="domain" description="UvrD-like helicase C-terminal" evidence="16">
    <location>
        <begin position="454"/>
        <end position="699"/>
    </location>
</feature>
<dbReference type="SUPFAM" id="SSF52540">
    <property type="entry name" value="P-loop containing nucleoside triphosphate hydrolases"/>
    <property type="match status" value="1"/>
</dbReference>
<dbReference type="InterPro" id="IPR011335">
    <property type="entry name" value="Restrct_endonuc-II-like"/>
</dbReference>
<dbReference type="GO" id="GO:0043138">
    <property type="term" value="F:3'-5' DNA helicase activity"/>
    <property type="evidence" value="ECO:0007669"/>
    <property type="project" value="UniProtKB-EC"/>
</dbReference>
<dbReference type="EMBL" id="DTGZ01000177">
    <property type="protein sequence ID" value="HGV98508.1"/>
    <property type="molecule type" value="Genomic_DNA"/>
</dbReference>
<evidence type="ECO:0000256" key="11">
    <source>
        <dbReference type="ARBA" id="ARBA00034617"/>
    </source>
</evidence>
<organism evidence="17">
    <name type="scientific">candidate division WOR-3 bacterium</name>
    <dbReference type="NCBI Taxonomy" id="2052148"/>
    <lineage>
        <taxon>Bacteria</taxon>
        <taxon>Bacteria division WOR-3</taxon>
    </lineage>
</organism>
<dbReference type="InterPro" id="IPR027417">
    <property type="entry name" value="P-loop_NTPase"/>
</dbReference>
<keyword evidence="1" id="KW-0540">Nuclease</keyword>
<dbReference type="PROSITE" id="PS51217">
    <property type="entry name" value="UVRD_HELICASE_CTER"/>
    <property type="match status" value="1"/>
</dbReference>
<comment type="caution">
    <text evidence="17">The sequence shown here is derived from an EMBL/GenBank/DDBJ whole genome shotgun (WGS) entry which is preliminary data.</text>
</comment>
<dbReference type="GO" id="GO:0004527">
    <property type="term" value="F:exonuclease activity"/>
    <property type="evidence" value="ECO:0007669"/>
    <property type="project" value="UniProtKB-KW"/>
</dbReference>
<dbReference type="Pfam" id="PF12705">
    <property type="entry name" value="PDDEXK_1"/>
    <property type="match status" value="1"/>
</dbReference>
<feature type="binding site" evidence="14">
    <location>
        <begin position="11"/>
        <end position="18"/>
    </location>
    <ligand>
        <name>ATP</name>
        <dbReference type="ChEBI" id="CHEBI:30616"/>
    </ligand>
</feature>
<dbReference type="Pfam" id="PF00580">
    <property type="entry name" value="UvrD-helicase"/>
    <property type="match status" value="1"/>
</dbReference>
<name>A0A7C4TCT5_UNCW3</name>
<dbReference type="PANTHER" id="PTHR11070">
    <property type="entry name" value="UVRD / RECB / PCRA DNA HELICASE FAMILY MEMBER"/>
    <property type="match status" value="1"/>
</dbReference>
<evidence type="ECO:0000259" key="15">
    <source>
        <dbReference type="PROSITE" id="PS51198"/>
    </source>
</evidence>
<dbReference type="InterPro" id="IPR014016">
    <property type="entry name" value="UvrD-like_ATP-bd"/>
</dbReference>
<dbReference type="AlphaFoldDB" id="A0A7C4TCT5"/>
<dbReference type="Gene3D" id="3.90.320.10">
    <property type="match status" value="1"/>
</dbReference>
<comment type="catalytic activity">
    <reaction evidence="13">
        <text>ATP + H2O = ADP + phosphate + H(+)</text>
        <dbReference type="Rhea" id="RHEA:13065"/>
        <dbReference type="ChEBI" id="CHEBI:15377"/>
        <dbReference type="ChEBI" id="CHEBI:15378"/>
        <dbReference type="ChEBI" id="CHEBI:30616"/>
        <dbReference type="ChEBI" id="CHEBI:43474"/>
        <dbReference type="ChEBI" id="CHEBI:456216"/>
        <dbReference type="EC" id="5.6.2.4"/>
    </reaction>
</comment>
<dbReference type="GO" id="GO:0003677">
    <property type="term" value="F:DNA binding"/>
    <property type="evidence" value="ECO:0007669"/>
    <property type="project" value="UniProtKB-KW"/>
</dbReference>
<dbReference type="InterPro" id="IPR000212">
    <property type="entry name" value="DNA_helicase_UvrD/REP"/>
</dbReference>
<dbReference type="Pfam" id="PF13361">
    <property type="entry name" value="UvrD_C"/>
    <property type="match status" value="2"/>
</dbReference>
<dbReference type="Gene3D" id="1.10.486.10">
    <property type="entry name" value="PCRA, domain 4"/>
    <property type="match status" value="1"/>
</dbReference>
<keyword evidence="8" id="KW-0238">DNA-binding</keyword>
<evidence type="ECO:0000256" key="14">
    <source>
        <dbReference type="PROSITE-ProRule" id="PRU00560"/>
    </source>
</evidence>
<keyword evidence="9" id="KW-0234">DNA repair</keyword>
<evidence type="ECO:0000256" key="1">
    <source>
        <dbReference type="ARBA" id="ARBA00022722"/>
    </source>
</evidence>
<keyword evidence="10" id="KW-0413">Isomerase</keyword>
<dbReference type="GO" id="GO:0000725">
    <property type="term" value="P:recombinational repair"/>
    <property type="evidence" value="ECO:0007669"/>
    <property type="project" value="TreeGrafter"/>
</dbReference>
<dbReference type="PROSITE" id="PS51198">
    <property type="entry name" value="UVRD_HELICASE_ATP_BIND"/>
    <property type="match status" value="1"/>
</dbReference>
<accession>A0A7C4TCT5</accession>
<evidence type="ECO:0000256" key="10">
    <source>
        <dbReference type="ARBA" id="ARBA00023235"/>
    </source>
</evidence>
<evidence type="ECO:0000256" key="9">
    <source>
        <dbReference type="ARBA" id="ARBA00023204"/>
    </source>
</evidence>
<keyword evidence="4 14" id="KW-0378">Hydrolase</keyword>
<evidence type="ECO:0000256" key="3">
    <source>
        <dbReference type="ARBA" id="ARBA00022763"/>
    </source>
</evidence>
<keyword evidence="3" id="KW-0227">DNA damage</keyword>
<evidence type="ECO:0000256" key="2">
    <source>
        <dbReference type="ARBA" id="ARBA00022741"/>
    </source>
</evidence>
<proteinExistence type="predicted"/>
<dbReference type="InterPro" id="IPR014017">
    <property type="entry name" value="DNA_helicase_UvrD-like_C"/>
</dbReference>
<gene>
    <name evidence="17" type="ORF">ENV60_09475</name>
</gene>
<keyword evidence="7 14" id="KW-0067">ATP-binding</keyword>
<dbReference type="EC" id="5.6.2.4" evidence="12"/>
<evidence type="ECO:0000256" key="12">
    <source>
        <dbReference type="ARBA" id="ARBA00034808"/>
    </source>
</evidence>
<evidence type="ECO:0000256" key="5">
    <source>
        <dbReference type="ARBA" id="ARBA00022806"/>
    </source>
</evidence>
<dbReference type="GO" id="GO:0005524">
    <property type="term" value="F:ATP binding"/>
    <property type="evidence" value="ECO:0007669"/>
    <property type="project" value="UniProtKB-UniRule"/>
</dbReference>